<keyword evidence="5" id="KW-1185">Reference proteome</keyword>
<dbReference type="RefSeq" id="WP_310547675.1">
    <property type="nucleotide sequence ID" value="NZ_JAVKGR010000002.1"/>
</dbReference>
<proteinExistence type="predicted"/>
<dbReference type="Pfam" id="PF10531">
    <property type="entry name" value="SLBB"/>
    <property type="match status" value="1"/>
</dbReference>
<dbReference type="InterPro" id="IPR003583">
    <property type="entry name" value="Hlx-hairpin-Hlx_DNA-bd_motif"/>
</dbReference>
<evidence type="ECO:0000256" key="1">
    <source>
        <dbReference type="SAM" id="MobiDB-lite"/>
    </source>
</evidence>
<evidence type="ECO:0000313" key="4">
    <source>
        <dbReference type="EMBL" id="MDR8018698.1"/>
    </source>
</evidence>
<dbReference type="Gene3D" id="1.10.150.320">
    <property type="entry name" value="Photosystem II 12 kDa extrinsic protein"/>
    <property type="match status" value="1"/>
</dbReference>
<dbReference type="InterPro" id="IPR010994">
    <property type="entry name" value="RuvA_2-like"/>
</dbReference>
<feature type="region of interest" description="Disordered" evidence="1">
    <location>
        <begin position="99"/>
        <end position="138"/>
    </location>
</feature>
<dbReference type="PANTHER" id="PTHR21180">
    <property type="entry name" value="ENDONUCLEASE/EXONUCLEASE/PHOSPHATASE FAMILY DOMAIN-CONTAINING PROTEIN 1"/>
    <property type="match status" value="1"/>
</dbReference>
<dbReference type="InterPro" id="IPR051675">
    <property type="entry name" value="Endo/Exo/Phosphatase_dom_1"/>
</dbReference>
<evidence type="ECO:0000256" key="2">
    <source>
        <dbReference type="SAM" id="Phobius"/>
    </source>
</evidence>
<feature type="region of interest" description="Disordered" evidence="1">
    <location>
        <begin position="205"/>
        <end position="240"/>
    </location>
</feature>
<dbReference type="SMART" id="SM00278">
    <property type="entry name" value="HhH1"/>
    <property type="match status" value="2"/>
</dbReference>
<keyword evidence="2" id="KW-1133">Transmembrane helix</keyword>
<dbReference type="Gene3D" id="3.10.560.10">
    <property type="entry name" value="Outer membrane lipoprotein wza domain like"/>
    <property type="match status" value="1"/>
</dbReference>
<dbReference type="PANTHER" id="PTHR21180:SF32">
    <property type="entry name" value="ENDONUCLEASE_EXONUCLEASE_PHOSPHATASE FAMILY DOMAIN-CONTAINING PROTEIN 1"/>
    <property type="match status" value="1"/>
</dbReference>
<gene>
    <name evidence="4" type="ORF">RIL96_03850</name>
</gene>
<keyword evidence="4" id="KW-0238">DNA-binding</keyword>
<comment type="caution">
    <text evidence="4">The sequence shown here is derived from an EMBL/GenBank/DDBJ whole genome shotgun (WGS) entry which is preliminary data.</text>
</comment>
<protein>
    <submittedName>
        <fullName evidence="4">ComEA family DNA-binding protein</fullName>
    </submittedName>
</protein>
<dbReference type="Proteomes" id="UP001251870">
    <property type="component" value="Unassembled WGS sequence"/>
</dbReference>
<feature type="domain" description="Helix-hairpin-helix DNA-binding motif class 1" evidence="3">
    <location>
        <begin position="252"/>
        <end position="271"/>
    </location>
</feature>
<accession>A0ABU2DQF8</accession>
<feature type="domain" description="Helix-hairpin-helix DNA-binding motif class 1" evidence="3">
    <location>
        <begin position="282"/>
        <end position="301"/>
    </location>
</feature>
<name>A0ABU2DQF8_9MICC</name>
<evidence type="ECO:0000259" key="3">
    <source>
        <dbReference type="SMART" id="SM00278"/>
    </source>
</evidence>
<evidence type="ECO:0000313" key="5">
    <source>
        <dbReference type="Proteomes" id="UP001251870"/>
    </source>
</evidence>
<keyword evidence="2" id="KW-0812">Transmembrane</keyword>
<dbReference type="GO" id="GO:0003677">
    <property type="term" value="F:DNA binding"/>
    <property type="evidence" value="ECO:0007669"/>
    <property type="project" value="UniProtKB-KW"/>
</dbReference>
<keyword evidence="2" id="KW-0472">Membrane</keyword>
<dbReference type="SUPFAM" id="SSF47781">
    <property type="entry name" value="RuvA domain 2-like"/>
    <property type="match status" value="1"/>
</dbReference>
<feature type="transmembrane region" description="Helical" evidence="2">
    <location>
        <begin position="63"/>
        <end position="81"/>
    </location>
</feature>
<organism evidence="4 5">
    <name type="scientific">Nesterenkonia aerolata</name>
    <dbReference type="NCBI Taxonomy" id="3074079"/>
    <lineage>
        <taxon>Bacteria</taxon>
        <taxon>Bacillati</taxon>
        <taxon>Actinomycetota</taxon>
        <taxon>Actinomycetes</taxon>
        <taxon>Micrococcales</taxon>
        <taxon>Micrococcaceae</taxon>
        <taxon>Nesterenkonia</taxon>
    </lineage>
</organism>
<dbReference type="InterPro" id="IPR019554">
    <property type="entry name" value="Soluble_ligand-bd"/>
</dbReference>
<dbReference type="EMBL" id="JAVKGR010000002">
    <property type="protein sequence ID" value="MDR8018698.1"/>
    <property type="molecule type" value="Genomic_DNA"/>
</dbReference>
<reference evidence="4 5" key="1">
    <citation type="submission" date="2023-09" db="EMBL/GenBank/DDBJ databases">
        <title>Description of three actinobacteria isolated from air of manufacturing shop in a pharmaceutical factory.</title>
        <authorList>
            <person name="Zhang D.-F."/>
        </authorList>
    </citation>
    <scope>NUCLEOTIDE SEQUENCE [LARGE SCALE GENOMIC DNA]</scope>
    <source>
        <strain evidence="4 5">LY-0111</strain>
    </source>
</reference>
<dbReference type="Pfam" id="PF12836">
    <property type="entry name" value="HHH_3"/>
    <property type="match status" value="1"/>
</dbReference>
<sequence length="304" mass="31067">MHDRRGGQWGSGSDLHQIPQEPVTELSEDLWAQDPVLSRAEQQRRLREAQHARPARIRLRTGAVAAAVVTLAAWLLVSWLTSGSTPPEDHVDAPIQSAATESQTGGASGPAGGGRPRDHPDSPSSPSADDGPADESEGAAQQVIVHVTGAVEEPGIVELEAGARVHEAVEAAGGAQEEAALEALNLAAEAQDGTLIHVPNAEEAEAAQAGPRGAPGSSTADAQDTGGEAGVGSGAGDSAEEAVVDVNTADAQQLQTLPGIGPAMAERIITHRESEGPFSALEDLAAVSGIGPARLQELEGRVSW</sequence>